<sequence length="120" mass="13603">MGNEIPPRYFLIHGSCDGLDPTIEFDDAQSLAELARQINGADVETIFRVWEYSHSDGQMRDVTEDVATELALNSYRDSETPSFAAVDLIDSYGLAYYGHYQSRRSDGYADYRNDMRMAAE</sequence>
<comment type="caution">
    <text evidence="1">The sequence shown here is derived from an EMBL/GenBank/DDBJ whole genome shotgun (WGS) entry which is preliminary data.</text>
</comment>
<reference evidence="2" key="1">
    <citation type="journal article" date="2019" name="Int. J. Syst. Evol. Microbiol.">
        <title>The Global Catalogue of Microorganisms (GCM) 10K type strain sequencing project: providing services to taxonomists for standard genome sequencing and annotation.</title>
        <authorList>
            <consortium name="The Broad Institute Genomics Platform"/>
            <consortium name="The Broad Institute Genome Sequencing Center for Infectious Disease"/>
            <person name="Wu L."/>
            <person name="Ma J."/>
        </authorList>
    </citation>
    <scope>NUCLEOTIDE SEQUENCE [LARGE SCALE GENOMIC DNA]</scope>
    <source>
        <strain evidence="2">CCM 7941</strain>
    </source>
</reference>
<evidence type="ECO:0008006" key="3">
    <source>
        <dbReference type="Google" id="ProtNLM"/>
    </source>
</evidence>
<gene>
    <name evidence="1" type="ORF">ACFOEX_12955</name>
</gene>
<protein>
    <recommendedName>
        <fullName evidence="3">Peptidase S9 prolyl oligopeptidase catalytic domain-containing protein</fullName>
    </recommendedName>
</protein>
<accession>A0ABV7LH80</accession>
<evidence type="ECO:0000313" key="2">
    <source>
        <dbReference type="Proteomes" id="UP001595536"/>
    </source>
</evidence>
<proteinExistence type="predicted"/>
<dbReference type="RefSeq" id="WP_376829185.1">
    <property type="nucleotide sequence ID" value="NZ_JBHLWR010000005.1"/>
</dbReference>
<keyword evidence="2" id="KW-1185">Reference proteome</keyword>
<dbReference type="EMBL" id="JBHRUV010000098">
    <property type="protein sequence ID" value="MFC3267250.1"/>
    <property type="molecule type" value="Genomic_DNA"/>
</dbReference>
<name>A0ABV7LH80_9HYPH</name>
<evidence type="ECO:0000313" key="1">
    <source>
        <dbReference type="EMBL" id="MFC3267250.1"/>
    </source>
</evidence>
<organism evidence="1 2">
    <name type="scientific">Camelimonas abortus</name>
    <dbReference type="NCBI Taxonomy" id="1017184"/>
    <lineage>
        <taxon>Bacteria</taxon>
        <taxon>Pseudomonadati</taxon>
        <taxon>Pseudomonadota</taxon>
        <taxon>Alphaproteobacteria</taxon>
        <taxon>Hyphomicrobiales</taxon>
        <taxon>Chelatococcaceae</taxon>
        <taxon>Camelimonas</taxon>
    </lineage>
</organism>
<dbReference type="Proteomes" id="UP001595536">
    <property type="component" value="Unassembled WGS sequence"/>
</dbReference>